<dbReference type="AlphaFoldDB" id="A0A2A6FPG8"/>
<evidence type="ECO:0000256" key="1">
    <source>
        <dbReference type="SAM" id="MobiDB-lite"/>
    </source>
</evidence>
<protein>
    <submittedName>
        <fullName evidence="2">Uncharacterized protein</fullName>
    </submittedName>
</protein>
<feature type="compositionally biased region" description="Low complexity" evidence="1">
    <location>
        <begin position="18"/>
        <end position="31"/>
    </location>
</feature>
<dbReference type="Proteomes" id="UP000219994">
    <property type="component" value="Unassembled WGS sequence"/>
</dbReference>
<comment type="caution">
    <text evidence="2">The sequence shown here is derived from an EMBL/GenBank/DDBJ whole genome shotgun (WGS) entry which is preliminary data.</text>
</comment>
<evidence type="ECO:0000313" key="2">
    <source>
        <dbReference type="EMBL" id="PDQ34568.1"/>
    </source>
</evidence>
<accession>A0A2A6FPG8</accession>
<proteinExistence type="predicted"/>
<sequence>MIREDAFEIPQDTQLLPSAQGSSAQGSSAQSIAERSGYRSGEVADASTSVLRDLIAKQAGGGSSSSAAATAPLPVTEANLMREQIDSENTVVSSDEATAEAPVPVAALEPEQEPVSVSHAWAVSAEHVAPPQRVRVRRGDPIKDAQLAKNVGFRFDDGRTKQVAMFPSSLETLLRQDLAEMTNEQFARDVSLPSLLAAFVAAQLGAAAEKSAFEALDENTRTALTAFRMLDRRTGAIEGRLADLDVRTEDMLEAVKTTMYMLQRYSEKSRFIENGVTYLVTERLSPSTVASSPIQQAQLIDGKYRQVRDRLAELTDREIRDEKIAKGRPLR</sequence>
<organism evidence="2 3">
    <name type="scientific">Candidatus Lumbricidiphila eiseniae</name>
    <dbReference type="NCBI Taxonomy" id="1969409"/>
    <lineage>
        <taxon>Bacteria</taxon>
        <taxon>Bacillati</taxon>
        <taxon>Actinomycetota</taxon>
        <taxon>Actinomycetes</taxon>
        <taxon>Micrococcales</taxon>
        <taxon>Microbacteriaceae</taxon>
        <taxon>Candidatus Lumbricidiphila</taxon>
    </lineage>
</organism>
<reference evidence="3" key="1">
    <citation type="submission" date="2017-03" db="EMBL/GenBank/DDBJ databases">
        <authorList>
            <person name="Lund M.B."/>
        </authorList>
    </citation>
    <scope>NUCLEOTIDE SEQUENCE [LARGE SCALE GENOMIC DNA]</scope>
</reference>
<evidence type="ECO:0000313" key="3">
    <source>
        <dbReference type="Proteomes" id="UP000219994"/>
    </source>
</evidence>
<name>A0A2A6FPG8_9MICO</name>
<dbReference type="EMBL" id="NAEP01000050">
    <property type="protein sequence ID" value="PDQ34568.1"/>
    <property type="molecule type" value="Genomic_DNA"/>
</dbReference>
<feature type="region of interest" description="Disordered" evidence="1">
    <location>
        <begin position="1"/>
        <end position="44"/>
    </location>
</feature>
<gene>
    <name evidence="2" type="ORF">B5766_10265</name>
</gene>